<evidence type="ECO:0008006" key="3">
    <source>
        <dbReference type="Google" id="ProtNLM"/>
    </source>
</evidence>
<proteinExistence type="predicted"/>
<dbReference type="AlphaFoldDB" id="A0A9W4QVJ1"/>
<dbReference type="EMBL" id="CAMAPB010000013">
    <property type="protein sequence ID" value="CAH9055563.1"/>
    <property type="molecule type" value="Genomic_DNA"/>
</dbReference>
<protein>
    <recommendedName>
        <fullName evidence="3">DUF3080 domain-containing protein</fullName>
    </recommendedName>
</protein>
<gene>
    <name evidence="1" type="ORF">PSEHALCIP103_01265</name>
</gene>
<accession>A0A9W4QVJ1</accession>
<organism evidence="1 2">
    <name type="scientific">Pseudoalteromonas haloplanktis</name>
    <name type="common">Alteromonas haloplanktis</name>
    <dbReference type="NCBI Taxonomy" id="228"/>
    <lineage>
        <taxon>Bacteria</taxon>
        <taxon>Pseudomonadati</taxon>
        <taxon>Pseudomonadota</taxon>
        <taxon>Gammaproteobacteria</taxon>
        <taxon>Alteromonadales</taxon>
        <taxon>Pseudoalteromonadaceae</taxon>
        <taxon>Pseudoalteromonas</taxon>
    </lineage>
</organism>
<keyword evidence="2" id="KW-1185">Reference proteome</keyword>
<dbReference type="Proteomes" id="UP001152447">
    <property type="component" value="Unassembled WGS sequence"/>
</dbReference>
<evidence type="ECO:0000313" key="1">
    <source>
        <dbReference type="EMBL" id="CAH9055563.1"/>
    </source>
</evidence>
<dbReference type="InterPro" id="IPR021431">
    <property type="entry name" value="DUF3080"/>
</dbReference>
<evidence type="ECO:0000313" key="2">
    <source>
        <dbReference type="Proteomes" id="UP001152447"/>
    </source>
</evidence>
<sequence>MNHLFSLKQSIYTKLPLNWLLAACCMVLLGCSEQPSEANKTYLSRLSNTLQTPEPHTKPLQQLALVEPVEALQPAIKIGITELAGISQCKLNVLISEHNNQLGKTATAASQLKYQIDFIQSAQNCLNTLDKQSNVHSKIAAAKTQKQTQLAHYFNNVLYSEPELSSTWQLTGQELSTQPAGFSDTVEALKKLTTIKHKIETKGSMAINSDDILSALEPLNRYKFDQQLIQAAREQISLNHTATQFVNSLVVEDICPKGKNKQQAKIVSNIFNKYYLKQIQPYQAQLSGYLETLQPLYMQLWFNQAVSSEAVNALLDPNSNNLLSQLKASAKEHVIWWQKFYKTCEISPI</sequence>
<reference evidence="1" key="1">
    <citation type="submission" date="2022-07" db="EMBL/GenBank/DDBJ databases">
        <authorList>
            <person name="Criscuolo A."/>
        </authorList>
    </citation>
    <scope>NUCLEOTIDE SEQUENCE</scope>
    <source>
        <strain evidence="1">CIP103197</strain>
    </source>
</reference>
<comment type="caution">
    <text evidence="1">The sequence shown here is derived from an EMBL/GenBank/DDBJ whole genome shotgun (WGS) entry which is preliminary data.</text>
</comment>
<dbReference type="RefSeq" id="WP_262976413.1">
    <property type="nucleotide sequence ID" value="NZ_CAMAPB010000013.1"/>
</dbReference>
<name>A0A9W4QVJ1_PSEHA</name>
<dbReference type="Pfam" id="PF11279">
    <property type="entry name" value="DUF3080"/>
    <property type="match status" value="1"/>
</dbReference>